<dbReference type="Proteomes" id="UP000294545">
    <property type="component" value="Unassembled WGS sequence"/>
</dbReference>
<evidence type="ECO:0000256" key="3">
    <source>
        <dbReference type="ARBA" id="ARBA00022827"/>
    </source>
</evidence>
<accession>A0A4R1N5I1</accession>
<dbReference type="InterPro" id="IPR036188">
    <property type="entry name" value="FAD/NAD-bd_sf"/>
</dbReference>
<feature type="domain" description="RsdA/BaiN/AoA(So)-like Rossmann fold-like" evidence="4">
    <location>
        <begin position="5"/>
        <end position="401"/>
    </location>
</feature>
<comment type="caution">
    <text evidence="6">The sequence shown here is derived from an EMBL/GenBank/DDBJ whole genome shotgun (WGS) entry which is preliminary data.</text>
</comment>
<dbReference type="PANTHER" id="PTHR42887:SF2">
    <property type="entry name" value="OS12G0638800 PROTEIN"/>
    <property type="match status" value="1"/>
</dbReference>
<dbReference type="InterPro" id="IPR023166">
    <property type="entry name" value="BaiN-like_dom_sf"/>
</dbReference>
<keyword evidence="3" id="KW-0274">FAD</keyword>
<dbReference type="PRINTS" id="PR00411">
    <property type="entry name" value="PNDRDTASEI"/>
</dbReference>
<keyword evidence="2" id="KW-0285">Flavoprotein</keyword>
<evidence type="ECO:0008006" key="8">
    <source>
        <dbReference type="Google" id="ProtNLM"/>
    </source>
</evidence>
<evidence type="ECO:0000313" key="6">
    <source>
        <dbReference type="EMBL" id="TCK98239.1"/>
    </source>
</evidence>
<evidence type="ECO:0000259" key="5">
    <source>
        <dbReference type="Pfam" id="PF22780"/>
    </source>
</evidence>
<feature type="domain" description="RsdA/BaiN/AoA(So)-like insert" evidence="5">
    <location>
        <begin position="188"/>
        <end position="349"/>
    </location>
</feature>
<reference evidence="6 7" key="1">
    <citation type="submission" date="2019-03" db="EMBL/GenBank/DDBJ databases">
        <title>Genomic Encyclopedia of Type Strains, Phase IV (KMG-IV): sequencing the most valuable type-strain genomes for metagenomic binning, comparative biology and taxonomic classification.</title>
        <authorList>
            <person name="Goeker M."/>
        </authorList>
    </citation>
    <scope>NUCLEOTIDE SEQUENCE [LARGE SCALE GENOMIC DNA]</scope>
    <source>
        <strain evidence="6 7">DSM 24176</strain>
    </source>
</reference>
<gene>
    <name evidence="6" type="ORF">EDC19_0659</name>
</gene>
<evidence type="ECO:0000256" key="1">
    <source>
        <dbReference type="ARBA" id="ARBA00001974"/>
    </source>
</evidence>
<dbReference type="Pfam" id="PF03486">
    <property type="entry name" value="HI0933_like"/>
    <property type="match status" value="1"/>
</dbReference>
<evidence type="ECO:0000256" key="2">
    <source>
        <dbReference type="ARBA" id="ARBA00022630"/>
    </source>
</evidence>
<dbReference type="OrthoDB" id="9773233at2"/>
<dbReference type="InterPro" id="IPR004792">
    <property type="entry name" value="BaiN-like"/>
</dbReference>
<dbReference type="InterPro" id="IPR057661">
    <property type="entry name" value="RsdA/BaiN/AoA(So)_Rossmann"/>
</dbReference>
<keyword evidence="7" id="KW-1185">Reference proteome</keyword>
<sequence length="408" mass="45628">MGKNTVTVIGGGASGLVASIICARAGAKVTLIERMNQLGKKILATGNGKCNLTNTNLTPNHYNGNQPKFVISTLNQFNVEDTLNFFKDLGIYPRIDNGYVYPYSNQASAVLEVLQYEVDRLKVKVIYEEEVNSVTKNNNQFMIHTNKSKYYAHKVILSTGGQSYPNLGSNGSGYKIAEQLGHTLVKPYPGLVQLKAKADYFKRIKGVRVNGSLSLYNDNRLVKKEYGEILFTDYGLSGIATLQISRFIKENIKDNKIKVCLDLMPELEEDVLDQLLIQRFEQMPYKTIEQSLVGLINNKLIPIIIKESKGNPNEKVSQLSKNIRHNLVKQLKEWIVYITGTNNWDQSQVTVGGISTDEIHPNTLESKLIEHLYFTGEVMDIDGDCGGYNLQWAWSTGYIAGLSATNKN</sequence>
<dbReference type="SUPFAM" id="SSF160996">
    <property type="entry name" value="HI0933 insert domain-like"/>
    <property type="match status" value="1"/>
</dbReference>
<dbReference type="AlphaFoldDB" id="A0A4R1N5I1"/>
<name>A0A4R1N5I1_9FIRM</name>
<dbReference type="Pfam" id="PF22780">
    <property type="entry name" value="HI0933_like_1st"/>
    <property type="match status" value="1"/>
</dbReference>
<dbReference type="NCBIfam" id="TIGR00275">
    <property type="entry name" value="aminoacetone oxidase family FAD-binding enzyme"/>
    <property type="match status" value="1"/>
</dbReference>
<dbReference type="Gene3D" id="1.10.8.260">
    <property type="entry name" value="HI0933 insert domain-like"/>
    <property type="match status" value="1"/>
</dbReference>
<dbReference type="Gene3D" id="2.40.30.10">
    <property type="entry name" value="Translation factors"/>
    <property type="match status" value="1"/>
</dbReference>
<evidence type="ECO:0000313" key="7">
    <source>
        <dbReference type="Proteomes" id="UP000294545"/>
    </source>
</evidence>
<proteinExistence type="predicted"/>
<dbReference type="EMBL" id="SMGQ01000011">
    <property type="protein sequence ID" value="TCK98239.1"/>
    <property type="molecule type" value="Genomic_DNA"/>
</dbReference>
<evidence type="ECO:0000259" key="4">
    <source>
        <dbReference type="Pfam" id="PF03486"/>
    </source>
</evidence>
<dbReference type="PANTHER" id="PTHR42887">
    <property type="entry name" value="OS12G0638800 PROTEIN"/>
    <property type="match status" value="1"/>
</dbReference>
<dbReference type="Gene3D" id="3.50.50.60">
    <property type="entry name" value="FAD/NAD(P)-binding domain"/>
    <property type="match status" value="1"/>
</dbReference>
<organism evidence="6 7">
    <name type="scientific">Natranaerovirga hydrolytica</name>
    <dbReference type="NCBI Taxonomy" id="680378"/>
    <lineage>
        <taxon>Bacteria</taxon>
        <taxon>Bacillati</taxon>
        <taxon>Bacillota</taxon>
        <taxon>Clostridia</taxon>
        <taxon>Lachnospirales</taxon>
        <taxon>Natranaerovirgaceae</taxon>
        <taxon>Natranaerovirga</taxon>
    </lineage>
</organism>
<protein>
    <recommendedName>
        <fullName evidence="8">Flavoprotein</fullName>
    </recommendedName>
</protein>
<comment type="cofactor">
    <cofactor evidence="1">
        <name>FAD</name>
        <dbReference type="ChEBI" id="CHEBI:57692"/>
    </cofactor>
</comment>
<dbReference type="RefSeq" id="WP_132280462.1">
    <property type="nucleotide sequence ID" value="NZ_SMGQ01000011.1"/>
</dbReference>
<dbReference type="SUPFAM" id="SSF51905">
    <property type="entry name" value="FAD/NAD(P)-binding domain"/>
    <property type="match status" value="1"/>
</dbReference>
<dbReference type="InterPro" id="IPR055178">
    <property type="entry name" value="RsdA/BaiN/AoA(So)-like_dom"/>
</dbReference>